<proteinExistence type="predicted"/>
<accession>A0A6C0ARN4</accession>
<reference evidence="1" key="1">
    <citation type="journal article" date="2020" name="Nature">
        <title>Giant virus diversity and host interactions through global metagenomics.</title>
        <authorList>
            <person name="Schulz F."/>
            <person name="Roux S."/>
            <person name="Paez-Espino D."/>
            <person name="Jungbluth S."/>
            <person name="Walsh D.A."/>
            <person name="Denef V.J."/>
            <person name="McMahon K.D."/>
            <person name="Konstantinidis K.T."/>
            <person name="Eloe-Fadrosh E.A."/>
            <person name="Kyrpides N.C."/>
            <person name="Woyke T."/>
        </authorList>
    </citation>
    <scope>NUCLEOTIDE SEQUENCE</scope>
    <source>
        <strain evidence="1">GVMAG-S-1101165-79</strain>
    </source>
</reference>
<dbReference type="EMBL" id="MN740766">
    <property type="protein sequence ID" value="QHS82412.1"/>
    <property type="molecule type" value="Genomic_DNA"/>
</dbReference>
<name>A0A6C0ARN4_9ZZZZ</name>
<dbReference type="AlphaFoldDB" id="A0A6C0ARN4"/>
<evidence type="ECO:0000313" key="1">
    <source>
        <dbReference type="EMBL" id="QHS82412.1"/>
    </source>
</evidence>
<protein>
    <submittedName>
        <fullName evidence="1">Uncharacterized protein</fullName>
    </submittedName>
</protein>
<organism evidence="1">
    <name type="scientific">viral metagenome</name>
    <dbReference type="NCBI Taxonomy" id="1070528"/>
    <lineage>
        <taxon>unclassified sequences</taxon>
        <taxon>metagenomes</taxon>
        <taxon>organismal metagenomes</taxon>
    </lineage>
</organism>
<sequence>MDNREKIEEILIKDVKKKKKEQDKGCDLCNCYGCYGCNIDVGHLFSICCICFYIQ</sequence>